<dbReference type="GO" id="GO:0005737">
    <property type="term" value="C:cytoplasm"/>
    <property type="evidence" value="ECO:0007669"/>
    <property type="project" value="TreeGrafter"/>
</dbReference>
<dbReference type="EMBL" id="JAGPYQ010000002">
    <property type="protein sequence ID" value="MBQ0853727.1"/>
    <property type="molecule type" value="Genomic_DNA"/>
</dbReference>
<reference evidence="7 8" key="1">
    <citation type="submission" date="2021-04" db="EMBL/GenBank/DDBJ databases">
        <authorList>
            <person name="Tang X."/>
            <person name="Zhou X."/>
            <person name="Chen X."/>
            <person name="Cernava T."/>
            <person name="Zhang C."/>
        </authorList>
    </citation>
    <scope>NUCLEOTIDE SEQUENCE [LARGE SCALE GENOMIC DNA]</scope>
    <source>
        <strain evidence="7 8">BH-SS-21</strain>
    </source>
</reference>
<keyword evidence="4" id="KW-0663">Pyridoxal phosphate</keyword>
<dbReference type="Gene3D" id="3.90.1150.10">
    <property type="entry name" value="Aspartate Aminotransferase, domain 1"/>
    <property type="match status" value="1"/>
</dbReference>
<dbReference type="InterPro" id="IPR015424">
    <property type="entry name" value="PyrdxlP-dep_Trfase"/>
</dbReference>
<keyword evidence="3 5" id="KW-0808">Transferase</keyword>
<comment type="similarity">
    <text evidence="5">Belongs to the class-I pyridoxal-phosphate-dependent aminotransferase family.</text>
</comment>
<dbReference type="CDD" id="cd00609">
    <property type="entry name" value="AAT_like"/>
    <property type="match status" value="1"/>
</dbReference>
<dbReference type="InterPro" id="IPR015422">
    <property type="entry name" value="PyrdxlP-dep_Trfase_small"/>
</dbReference>
<dbReference type="PROSITE" id="PS00105">
    <property type="entry name" value="AA_TRANSFER_CLASS_1"/>
    <property type="match status" value="1"/>
</dbReference>
<evidence type="ECO:0000256" key="3">
    <source>
        <dbReference type="ARBA" id="ARBA00022679"/>
    </source>
</evidence>
<comment type="caution">
    <text evidence="7">The sequence shown here is derived from an EMBL/GenBank/DDBJ whole genome shotgun (WGS) entry which is preliminary data.</text>
</comment>
<dbReference type="InterPro" id="IPR015421">
    <property type="entry name" value="PyrdxlP-dep_Trfase_major"/>
</dbReference>
<evidence type="ECO:0000256" key="5">
    <source>
        <dbReference type="RuleBase" id="RU000481"/>
    </source>
</evidence>
<feature type="domain" description="Aminotransferase class I/classII large" evidence="6">
    <location>
        <begin position="34"/>
        <end position="380"/>
    </location>
</feature>
<dbReference type="SUPFAM" id="SSF53383">
    <property type="entry name" value="PLP-dependent transferases"/>
    <property type="match status" value="1"/>
</dbReference>
<dbReference type="GO" id="GO:0016212">
    <property type="term" value="F:kynurenine-oxoglutarate transaminase activity"/>
    <property type="evidence" value="ECO:0007669"/>
    <property type="project" value="TreeGrafter"/>
</dbReference>
<sequence length="387" mass="41689">MTHYPAARSAVSARAARLPNSGLAEVFMLGRSTDAIDLAIGTPGYPETPTAMIEEASRAMRAGHNQYENPAGGQLLRQRIAEMLGAPTDADTEITVTAGATEALYLALLATIDPGDEVVVFTPGFDQFAAAIELVGGIPRFVRLEAPEWRFDSATLAAAFTARTRAVVLNTPGNPTGRVLTHDELAELAELCERWNVTVISDEVYSTYVFDGRRHLSVADVPGLAERSIVVGSLSKSHAVSGWRLGFLRADPSRTQVLQRVHQLTTLGTAAPLQHAAGLAIPSVDREAVAAQMSARRDLAQDIFSRLGMKFAPVEGGCYLFADIGPLTGGRRNSQEFMRDLVDRCRVLVVPGGAFFADPSDGDQYVRIAFNRPAETLRTAERQLLSV</sequence>
<organism evidence="7 8">
    <name type="scientific">Streptomyces liliiviolaceus</name>
    <dbReference type="NCBI Taxonomy" id="2823109"/>
    <lineage>
        <taxon>Bacteria</taxon>
        <taxon>Bacillati</taxon>
        <taxon>Actinomycetota</taxon>
        <taxon>Actinomycetes</taxon>
        <taxon>Kitasatosporales</taxon>
        <taxon>Streptomycetaceae</taxon>
        <taxon>Streptomyces</taxon>
    </lineage>
</organism>
<keyword evidence="8" id="KW-1185">Reference proteome</keyword>
<dbReference type="Gene3D" id="3.40.640.10">
    <property type="entry name" value="Type I PLP-dependent aspartate aminotransferase-like (Major domain)"/>
    <property type="match status" value="1"/>
</dbReference>
<dbReference type="InterPro" id="IPR004839">
    <property type="entry name" value="Aminotransferase_I/II_large"/>
</dbReference>
<dbReference type="EC" id="2.6.1.-" evidence="5"/>
<dbReference type="InterPro" id="IPR004838">
    <property type="entry name" value="NHTrfase_class1_PyrdxlP-BS"/>
</dbReference>
<name>A0A940XZG3_9ACTN</name>
<dbReference type="GO" id="GO:0030170">
    <property type="term" value="F:pyridoxal phosphate binding"/>
    <property type="evidence" value="ECO:0007669"/>
    <property type="project" value="InterPro"/>
</dbReference>
<evidence type="ECO:0000313" key="7">
    <source>
        <dbReference type="EMBL" id="MBQ0853727.1"/>
    </source>
</evidence>
<proteinExistence type="inferred from homology"/>
<dbReference type="PANTHER" id="PTHR43807">
    <property type="entry name" value="FI04487P"/>
    <property type="match status" value="1"/>
</dbReference>
<gene>
    <name evidence="7" type="ORF">J8N05_36805</name>
</gene>
<dbReference type="PANTHER" id="PTHR43807:SF20">
    <property type="entry name" value="FI04487P"/>
    <property type="match status" value="1"/>
</dbReference>
<dbReference type="RefSeq" id="WP_210890921.1">
    <property type="nucleotide sequence ID" value="NZ_JAGPYQ010000002.1"/>
</dbReference>
<evidence type="ECO:0000259" key="6">
    <source>
        <dbReference type="Pfam" id="PF00155"/>
    </source>
</evidence>
<evidence type="ECO:0000313" key="8">
    <source>
        <dbReference type="Proteomes" id="UP000677413"/>
    </source>
</evidence>
<comment type="cofactor">
    <cofactor evidence="1 5">
        <name>pyridoxal 5'-phosphate</name>
        <dbReference type="ChEBI" id="CHEBI:597326"/>
    </cofactor>
</comment>
<evidence type="ECO:0000256" key="2">
    <source>
        <dbReference type="ARBA" id="ARBA00022576"/>
    </source>
</evidence>
<evidence type="ECO:0000256" key="4">
    <source>
        <dbReference type="ARBA" id="ARBA00022898"/>
    </source>
</evidence>
<protein>
    <recommendedName>
        <fullName evidence="5">Aminotransferase</fullName>
        <ecNumber evidence="5">2.6.1.-</ecNumber>
    </recommendedName>
</protein>
<dbReference type="InterPro" id="IPR051326">
    <property type="entry name" value="Kynurenine-oxoglutarate_AT"/>
</dbReference>
<dbReference type="Pfam" id="PF00155">
    <property type="entry name" value="Aminotran_1_2"/>
    <property type="match status" value="1"/>
</dbReference>
<dbReference type="AlphaFoldDB" id="A0A940XZG3"/>
<evidence type="ECO:0000256" key="1">
    <source>
        <dbReference type="ARBA" id="ARBA00001933"/>
    </source>
</evidence>
<keyword evidence="2 5" id="KW-0032">Aminotransferase</keyword>
<accession>A0A940XZG3</accession>
<dbReference type="Proteomes" id="UP000677413">
    <property type="component" value="Unassembled WGS sequence"/>
</dbReference>